<dbReference type="PANTHER" id="PTHR47683">
    <property type="entry name" value="PSEUDOURIDINE SYNTHASE FAMILY PROTEIN-RELATED"/>
    <property type="match status" value="1"/>
</dbReference>
<accession>A0A383B9L5</accession>
<evidence type="ECO:0008006" key="2">
    <source>
        <dbReference type="Google" id="ProtNLM"/>
    </source>
</evidence>
<dbReference type="GO" id="GO:0003723">
    <property type="term" value="F:RNA binding"/>
    <property type="evidence" value="ECO:0007669"/>
    <property type="project" value="InterPro"/>
</dbReference>
<dbReference type="Gene3D" id="3.30.2350.10">
    <property type="entry name" value="Pseudouridine synthase"/>
    <property type="match status" value="1"/>
</dbReference>
<organism evidence="1">
    <name type="scientific">marine metagenome</name>
    <dbReference type="NCBI Taxonomy" id="408172"/>
    <lineage>
        <taxon>unclassified sequences</taxon>
        <taxon>metagenomes</taxon>
        <taxon>ecological metagenomes</taxon>
    </lineage>
</organism>
<dbReference type="PANTHER" id="PTHR47683:SF2">
    <property type="entry name" value="RNA-BINDING S4 DOMAIN-CONTAINING PROTEIN"/>
    <property type="match status" value="1"/>
</dbReference>
<evidence type="ECO:0000313" key="1">
    <source>
        <dbReference type="EMBL" id="SVE16827.1"/>
    </source>
</evidence>
<proteinExistence type="predicted"/>
<name>A0A383B9L5_9ZZZZ</name>
<dbReference type="InterPro" id="IPR020103">
    <property type="entry name" value="PsdUridine_synth_cat_dom_sf"/>
</dbReference>
<dbReference type="AlphaFoldDB" id="A0A383B9L5"/>
<sequence>LPSSKYERVYRVCIRGIVDQKDLKEVNKGISINKIQYKKIYVAVEKYLKPYSWLIVKLKEGKNREIRKVCDYYSWNIVKLIRIQYGPYKLLNLKKGQISEIKKITH</sequence>
<dbReference type="SUPFAM" id="SSF55120">
    <property type="entry name" value="Pseudouridine synthase"/>
    <property type="match status" value="1"/>
</dbReference>
<feature type="non-terminal residue" evidence="1">
    <location>
        <position position="1"/>
    </location>
</feature>
<protein>
    <recommendedName>
        <fullName evidence="2">Pseudouridine synthase RsuA/RluA-like domain-containing protein</fullName>
    </recommendedName>
</protein>
<dbReference type="GO" id="GO:0001522">
    <property type="term" value="P:pseudouridine synthesis"/>
    <property type="evidence" value="ECO:0007669"/>
    <property type="project" value="InterPro"/>
</dbReference>
<dbReference type="EMBL" id="UINC01198739">
    <property type="protein sequence ID" value="SVE16827.1"/>
    <property type="molecule type" value="Genomic_DNA"/>
</dbReference>
<reference evidence="1" key="1">
    <citation type="submission" date="2018-05" db="EMBL/GenBank/DDBJ databases">
        <authorList>
            <person name="Lanie J.A."/>
            <person name="Ng W.-L."/>
            <person name="Kazmierczak K.M."/>
            <person name="Andrzejewski T.M."/>
            <person name="Davidsen T.M."/>
            <person name="Wayne K.J."/>
            <person name="Tettelin H."/>
            <person name="Glass J.I."/>
            <person name="Rusch D."/>
            <person name="Podicherti R."/>
            <person name="Tsui H.-C.T."/>
            <person name="Winkler M.E."/>
        </authorList>
    </citation>
    <scope>NUCLEOTIDE SEQUENCE</scope>
</reference>
<dbReference type="InterPro" id="IPR050343">
    <property type="entry name" value="RsuA_PseudoU_synthase"/>
</dbReference>
<gene>
    <name evidence="1" type="ORF">METZ01_LOCUS469681</name>
</gene>
<dbReference type="GO" id="GO:0009982">
    <property type="term" value="F:pseudouridine synthase activity"/>
    <property type="evidence" value="ECO:0007669"/>
    <property type="project" value="InterPro"/>
</dbReference>